<accession>A0ABQ2NFW6</accession>
<dbReference type="Proteomes" id="UP000620064">
    <property type="component" value="Unassembled WGS sequence"/>
</dbReference>
<gene>
    <name evidence="1" type="ORF">GCM10010992_02000</name>
</gene>
<keyword evidence="2" id="KW-1185">Reference proteome</keyword>
<sequence>MKNIITLIILVMTLNSCAEKVVINREIDTTEYGKMLLGAQSFDQFQKEPYKDWYNESYKIYPTDKPTIESLKKAKINSYNITVFLGTWCEDSHRNFPRLIKILDETKFPKNKLLIIAVNRKKQSPNGEEVKYNITKVPTIILEKYGKEIGRITEEPETGYIEKDLLNIIKK</sequence>
<evidence type="ECO:0008006" key="3">
    <source>
        <dbReference type="Google" id="ProtNLM"/>
    </source>
</evidence>
<dbReference type="EMBL" id="BMLV01000001">
    <property type="protein sequence ID" value="GGP01476.1"/>
    <property type="molecule type" value="Genomic_DNA"/>
</dbReference>
<evidence type="ECO:0000313" key="1">
    <source>
        <dbReference type="EMBL" id="GGP01476.1"/>
    </source>
</evidence>
<dbReference type="SUPFAM" id="SSF52833">
    <property type="entry name" value="Thioredoxin-like"/>
    <property type="match status" value="1"/>
</dbReference>
<proteinExistence type="predicted"/>
<evidence type="ECO:0000313" key="2">
    <source>
        <dbReference type="Proteomes" id="UP000620064"/>
    </source>
</evidence>
<dbReference type="RefSeq" id="WP_188616213.1">
    <property type="nucleotide sequence ID" value="NZ_BMLV01000001.1"/>
</dbReference>
<dbReference type="InterPro" id="IPR036249">
    <property type="entry name" value="Thioredoxin-like_sf"/>
</dbReference>
<reference evidence="2" key="1">
    <citation type="journal article" date="2019" name="Int. J. Syst. Evol. Microbiol.">
        <title>The Global Catalogue of Microorganisms (GCM) 10K type strain sequencing project: providing services to taxonomists for standard genome sequencing and annotation.</title>
        <authorList>
            <consortium name="The Broad Institute Genomics Platform"/>
            <consortium name="The Broad Institute Genome Sequencing Center for Infectious Disease"/>
            <person name="Wu L."/>
            <person name="Ma J."/>
        </authorList>
    </citation>
    <scope>NUCLEOTIDE SEQUENCE [LARGE SCALE GENOMIC DNA]</scope>
    <source>
        <strain evidence="2">CGMCC 1.7656</strain>
    </source>
</reference>
<comment type="caution">
    <text evidence="1">The sequence shown here is derived from an EMBL/GenBank/DDBJ whole genome shotgun (WGS) entry which is preliminary data.</text>
</comment>
<organism evidence="1 2">
    <name type="scientific">Cloacibacterium rupense</name>
    <dbReference type="NCBI Taxonomy" id="517423"/>
    <lineage>
        <taxon>Bacteria</taxon>
        <taxon>Pseudomonadati</taxon>
        <taxon>Bacteroidota</taxon>
        <taxon>Flavobacteriia</taxon>
        <taxon>Flavobacteriales</taxon>
        <taxon>Weeksellaceae</taxon>
    </lineage>
</organism>
<protein>
    <recommendedName>
        <fullName evidence="3">Thioredoxin</fullName>
    </recommendedName>
</protein>
<dbReference type="Gene3D" id="3.40.30.10">
    <property type="entry name" value="Glutaredoxin"/>
    <property type="match status" value="1"/>
</dbReference>
<name>A0ABQ2NFW6_9FLAO</name>